<gene>
    <name evidence="3" type="ORF">COCVIDRAFT_34760</name>
</gene>
<dbReference type="GeneID" id="26255522"/>
<dbReference type="HOGENOM" id="CLU_007003_1_0_1"/>
<protein>
    <recommendedName>
        <fullName evidence="5">Transcription factor domain-containing protein</fullName>
    </recommendedName>
</protein>
<evidence type="ECO:0000313" key="4">
    <source>
        <dbReference type="Proteomes" id="UP000054337"/>
    </source>
</evidence>
<dbReference type="Proteomes" id="UP000054337">
    <property type="component" value="Unassembled WGS sequence"/>
</dbReference>
<reference evidence="3 4" key="1">
    <citation type="journal article" date="2013" name="PLoS Genet.">
        <title>Comparative genome structure, secondary metabolite, and effector coding capacity across Cochliobolus pathogens.</title>
        <authorList>
            <person name="Condon B.J."/>
            <person name="Leng Y."/>
            <person name="Wu D."/>
            <person name="Bushley K.E."/>
            <person name="Ohm R.A."/>
            <person name="Otillar R."/>
            <person name="Martin J."/>
            <person name="Schackwitz W."/>
            <person name="Grimwood J."/>
            <person name="MohdZainudin N."/>
            <person name="Xue C."/>
            <person name="Wang R."/>
            <person name="Manning V.A."/>
            <person name="Dhillon B."/>
            <person name="Tu Z.J."/>
            <person name="Steffenson B.J."/>
            <person name="Salamov A."/>
            <person name="Sun H."/>
            <person name="Lowry S."/>
            <person name="LaButti K."/>
            <person name="Han J."/>
            <person name="Copeland A."/>
            <person name="Lindquist E."/>
            <person name="Barry K."/>
            <person name="Schmutz J."/>
            <person name="Baker S.E."/>
            <person name="Ciuffetti L.M."/>
            <person name="Grigoriev I.V."/>
            <person name="Zhong S."/>
            <person name="Turgeon B.G."/>
        </authorList>
    </citation>
    <scope>NUCLEOTIDE SEQUENCE [LARGE SCALE GENOMIC DNA]</scope>
    <source>
        <strain evidence="3 4">FI3</strain>
    </source>
</reference>
<dbReference type="EMBL" id="KI968704">
    <property type="protein sequence ID" value="EUN30672.1"/>
    <property type="molecule type" value="Genomic_DNA"/>
</dbReference>
<evidence type="ECO:0008006" key="5">
    <source>
        <dbReference type="Google" id="ProtNLM"/>
    </source>
</evidence>
<evidence type="ECO:0000256" key="1">
    <source>
        <dbReference type="SAM" id="Coils"/>
    </source>
</evidence>
<evidence type="ECO:0000256" key="2">
    <source>
        <dbReference type="SAM" id="MobiDB-lite"/>
    </source>
</evidence>
<organism evidence="3 4">
    <name type="scientific">Bipolaris victoriae (strain FI3)</name>
    <name type="common">Victoria blight of oats agent</name>
    <name type="synonym">Cochliobolus victoriae</name>
    <dbReference type="NCBI Taxonomy" id="930091"/>
    <lineage>
        <taxon>Eukaryota</taxon>
        <taxon>Fungi</taxon>
        <taxon>Dikarya</taxon>
        <taxon>Ascomycota</taxon>
        <taxon>Pezizomycotina</taxon>
        <taxon>Dothideomycetes</taxon>
        <taxon>Pleosporomycetidae</taxon>
        <taxon>Pleosporales</taxon>
        <taxon>Pleosporineae</taxon>
        <taxon>Pleosporaceae</taxon>
        <taxon>Bipolaris</taxon>
    </lineage>
</organism>
<dbReference type="OrthoDB" id="426882at2759"/>
<dbReference type="PANTHER" id="PTHR47256">
    <property type="entry name" value="ZN(II)2CYS6 TRANSCRIPTION FACTOR (EUROFUNG)-RELATED"/>
    <property type="match status" value="1"/>
</dbReference>
<dbReference type="AlphaFoldDB" id="W7F3A6"/>
<sequence length="642" mass="73180">MNRSFRQILSAAGRVDRGPPVGSTDNQPKKNPRLPACEPCRISKIKYVETESRQAKRKYEDLRKKQSAHEELLGLMQTLPEQDAFDIFKRVRAGGDIGAILNHFRDGDLLLQMQLVPETRLRYELLYSRDMPALLLTSWSPYLDSLIYEVVSQRALHPKAHEPTTTEPQQSIIPAKSTQTYQDMYVKAYHAAIFVEPRLENTRISEWTTVCGDEGLMRKLLDAYFTREYHLWPVFHKDYFLEDLSSVKSLNSKTSSSFASLVNATLAYACVNITMPRRIWEMLSVSGKNRNLASVQAAMIINSVYNIYGLDKLGSAYGLKGLAIAKDLKLFDGNARVKSERKRNARNFSAWCLFNIYRVIVIPVLDHPPKVPPTDPSTNSAWYGEIWTRYPLSQTLSPTYRGYYFKAIADFRVILNELSHASFGNNSTFSAQQAMIFVRRFMSWFKDLPTVLKPKNIVLPAHFLMHLDYHMVIMTICQPFIGDQCNDEYAPKDIVLNAKRDINALVRLYYTRYGFTAANVYLTSPLSKLELDRSSLLLALEGLREQGRNYYMTRTIYHIMKSQLRPEEARLLQGLETPETSADESPSLMVETQSGWHPRIVDISDVPVDKELSKLATQYLKLDSGVQSDSEVGSSPAPSIST</sequence>
<evidence type="ECO:0000313" key="3">
    <source>
        <dbReference type="EMBL" id="EUN30672.1"/>
    </source>
</evidence>
<dbReference type="InterPro" id="IPR053187">
    <property type="entry name" value="Notoamide_regulator"/>
</dbReference>
<dbReference type="RefSeq" id="XP_014560250.1">
    <property type="nucleotide sequence ID" value="XM_014704764.1"/>
</dbReference>
<proteinExistence type="predicted"/>
<feature type="coiled-coil region" evidence="1">
    <location>
        <begin position="45"/>
        <end position="72"/>
    </location>
</feature>
<dbReference type="CDD" id="cd12148">
    <property type="entry name" value="fungal_TF_MHR"/>
    <property type="match status" value="1"/>
</dbReference>
<accession>W7F3A6</accession>
<feature type="region of interest" description="Disordered" evidence="2">
    <location>
        <begin position="1"/>
        <end position="36"/>
    </location>
</feature>
<dbReference type="PANTHER" id="PTHR47256:SF1">
    <property type="entry name" value="ZN(II)2CYS6 TRANSCRIPTION FACTOR (EUROFUNG)"/>
    <property type="match status" value="1"/>
</dbReference>
<keyword evidence="1" id="KW-0175">Coiled coil</keyword>
<name>W7F3A6_BIPV3</name>
<keyword evidence="4" id="KW-1185">Reference proteome</keyword>